<dbReference type="InterPro" id="IPR009282">
    <property type="entry name" value="DUF937"/>
</dbReference>
<dbReference type="EMBL" id="JHAC01000032">
    <property type="protein sequence ID" value="EYB67771.1"/>
    <property type="molecule type" value="Genomic_DNA"/>
</dbReference>
<dbReference type="Proteomes" id="UP000020492">
    <property type="component" value="Unassembled WGS sequence"/>
</dbReference>
<sequence>MNVAELIESYFGPAAAQQLGRVAGLEATDAEQVLRQGLPLQLAGLADHARTPEGEAQIAEAVQNLPTFTSVEVALNDPEGAGHLQQAGELLAPALLGPQAGTLAGPVAGSLDTASVQRLLHMAFPLLLSFLGQRGLTTGKALSGLKEDLAKSGLATAAGGAGSALTAAGLVEFLKGQFSGPAADQLGKAAGFSGGTATRAAQAALPLVLKAVADKGHTEAGAADLLGRSRDFARFTDADGQLNTALLSDPAEAARIEGQGRGLLGSLFGNVDAVTGRFGSAVGGSGASAGRLLALLAPLVLSLLAGRARAGNLNPGSLSRLLGEVGPLLPALLPAGLTSLGPLLTAPAQVTTVAAAVTPPPRLVETPPPAPPSAPVTPVAPAPPARRGGFPWWLIPLLLLLLLGGCWLLQRRPTLPAAVPTTTGATSNSILVTNPASGATLPPEDFVMSGTAPAGDTLSIEDQGQQVASANVGTDGQWQAAIPAPTVGEHTYTISGKDSGTRSEFKVNVRDAGSTPANGGASNTGSGDANGTAPNDAATGDVASTFAITEPAADAQLPAGGFTLRGTGKAGETVQVLEDGTSLGNVTVLDDGTWSLNVPSPAAGAHTYTVQGVDGTELGRVSATVAAAAAGASAADCTKTYTLSISDGQTVSEPFRFGGVGQGQGYSVTVKRGERTIGTKSIPLDATCGWSYQSRPGAGRVTYEVRSLGDAGAAPLSTVTLTVKP</sequence>
<evidence type="ECO:0000313" key="2">
    <source>
        <dbReference type="EMBL" id="EYB67771.1"/>
    </source>
</evidence>
<feature type="region of interest" description="Disordered" evidence="1">
    <location>
        <begin position="510"/>
        <end position="538"/>
    </location>
</feature>
<dbReference type="eggNOG" id="COG1388">
    <property type="taxonomic scope" value="Bacteria"/>
</dbReference>
<evidence type="ECO:0000256" key="1">
    <source>
        <dbReference type="SAM" id="MobiDB-lite"/>
    </source>
</evidence>
<dbReference type="Gene3D" id="2.60.40.10">
    <property type="entry name" value="Immunoglobulins"/>
    <property type="match status" value="2"/>
</dbReference>
<dbReference type="Pfam" id="PF06078">
    <property type="entry name" value="DUF937"/>
    <property type="match status" value="2"/>
</dbReference>
<comment type="caution">
    <text evidence="2">The sequence shown here is derived from an EMBL/GenBank/DDBJ whole genome shotgun (WGS) entry which is preliminary data.</text>
</comment>
<dbReference type="OrthoDB" id="53198at2"/>
<dbReference type="RefSeq" id="WP_034357637.1">
    <property type="nucleotide sequence ID" value="NZ_JHAC01000032.1"/>
</dbReference>
<protein>
    <recommendedName>
        <fullName evidence="4">DUF937 domain-containing protein</fullName>
    </recommendedName>
</protein>
<dbReference type="PATRIC" id="fig|1476583.3.peg.2068"/>
<feature type="compositionally biased region" description="Polar residues" evidence="1">
    <location>
        <begin position="515"/>
        <end position="533"/>
    </location>
</feature>
<keyword evidence="3" id="KW-1185">Reference proteome</keyword>
<dbReference type="InterPro" id="IPR013783">
    <property type="entry name" value="Ig-like_fold"/>
</dbReference>
<name>A0A016QP47_9DEIO</name>
<evidence type="ECO:0000313" key="3">
    <source>
        <dbReference type="Proteomes" id="UP000020492"/>
    </source>
</evidence>
<dbReference type="STRING" id="1476583.DEIPH_ctg032orf0004"/>
<evidence type="ECO:0008006" key="4">
    <source>
        <dbReference type="Google" id="ProtNLM"/>
    </source>
</evidence>
<proteinExistence type="predicted"/>
<organism evidence="2 3">
    <name type="scientific">Deinococcus phoenicis</name>
    <dbReference type="NCBI Taxonomy" id="1476583"/>
    <lineage>
        <taxon>Bacteria</taxon>
        <taxon>Thermotogati</taxon>
        <taxon>Deinococcota</taxon>
        <taxon>Deinococci</taxon>
        <taxon>Deinococcales</taxon>
        <taxon>Deinococcaceae</taxon>
        <taxon>Deinococcus</taxon>
    </lineage>
</organism>
<dbReference type="AlphaFoldDB" id="A0A016QP47"/>
<reference evidence="2 3" key="1">
    <citation type="submission" date="2014-03" db="EMBL/GenBank/DDBJ databases">
        <title>Draft genome sequence of Deinococcus phoenicis 1P10ME.</title>
        <authorList>
            <person name="Stepanov V.G."/>
            <person name="Vaishampayan P."/>
            <person name="Venkateswaran K."/>
            <person name="Fox G.E."/>
        </authorList>
    </citation>
    <scope>NUCLEOTIDE SEQUENCE [LARGE SCALE GENOMIC DNA]</scope>
    <source>
        <strain evidence="2 3">1P10ME</strain>
    </source>
</reference>
<gene>
    <name evidence="2" type="ORF">DEIPH_ctg032orf0004</name>
</gene>
<accession>A0A016QP47</accession>